<dbReference type="PANTHER" id="PTHR30329">
    <property type="entry name" value="STATOR ELEMENT OF FLAGELLAR MOTOR COMPLEX"/>
    <property type="match status" value="1"/>
</dbReference>
<feature type="region of interest" description="Disordered" evidence="9">
    <location>
        <begin position="26"/>
        <end position="50"/>
    </location>
</feature>
<comment type="subcellular location">
    <subcellularLocation>
        <location evidence="1">Cell outer membrane</location>
    </subcellularLocation>
</comment>
<evidence type="ECO:0000256" key="3">
    <source>
        <dbReference type="ARBA" id="ARBA00022729"/>
    </source>
</evidence>
<accession>A0A381PS81</accession>
<dbReference type="GO" id="GO:0009279">
    <property type="term" value="C:cell outer membrane"/>
    <property type="evidence" value="ECO:0007669"/>
    <property type="project" value="UniProtKB-SubCell"/>
</dbReference>
<dbReference type="InterPro" id="IPR006664">
    <property type="entry name" value="OMP_bac"/>
</dbReference>
<gene>
    <name evidence="11" type="ORF">METZ01_LOCUS22729</name>
</gene>
<dbReference type="InterPro" id="IPR014169">
    <property type="entry name" value="Pal_lipo_C"/>
</dbReference>
<feature type="compositionally biased region" description="Polar residues" evidence="9">
    <location>
        <begin position="26"/>
        <end position="48"/>
    </location>
</feature>
<proteinExistence type="inferred from homology"/>
<reference evidence="11" key="1">
    <citation type="submission" date="2018-05" db="EMBL/GenBank/DDBJ databases">
        <authorList>
            <person name="Lanie J.A."/>
            <person name="Ng W.-L."/>
            <person name="Kazmierczak K.M."/>
            <person name="Andrzejewski T.M."/>
            <person name="Davidsen T.M."/>
            <person name="Wayne K.J."/>
            <person name="Tettelin H."/>
            <person name="Glass J.I."/>
            <person name="Rusch D."/>
            <person name="Podicherti R."/>
            <person name="Tsui H.-C.T."/>
            <person name="Winkler M.E."/>
        </authorList>
    </citation>
    <scope>NUCLEOTIDE SEQUENCE</scope>
</reference>
<dbReference type="Pfam" id="PF00691">
    <property type="entry name" value="OmpA"/>
    <property type="match status" value="1"/>
</dbReference>
<dbReference type="EMBL" id="UINC01001073">
    <property type="protein sequence ID" value="SUZ69875.1"/>
    <property type="molecule type" value="Genomic_DNA"/>
</dbReference>
<dbReference type="PROSITE" id="PS51123">
    <property type="entry name" value="OMPA_2"/>
    <property type="match status" value="1"/>
</dbReference>
<evidence type="ECO:0000256" key="2">
    <source>
        <dbReference type="ARBA" id="ARBA00022618"/>
    </source>
</evidence>
<dbReference type="GO" id="GO:0051301">
    <property type="term" value="P:cell division"/>
    <property type="evidence" value="ECO:0007669"/>
    <property type="project" value="UniProtKB-KW"/>
</dbReference>
<dbReference type="PRINTS" id="PR01021">
    <property type="entry name" value="OMPADOMAIN"/>
</dbReference>
<organism evidence="11">
    <name type="scientific">marine metagenome</name>
    <dbReference type="NCBI Taxonomy" id="408172"/>
    <lineage>
        <taxon>unclassified sequences</taxon>
        <taxon>metagenomes</taxon>
        <taxon>ecological metagenomes</taxon>
    </lineage>
</organism>
<keyword evidence="6" id="KW-0998">Cell outer membrane</keyword>
<evidence type="ECO:0000256" key="5">
    <source>
        <dbReference type="ARBA" id="ARBA00023139"/>
    </source>
</evidence>
<dbReference type="Gene3D" id="3.30.1330.60">
    <property type="entry name" value="OmpA-like domain"/>
    <property type="match status" value="1"/>
</dbReference>
<dbReference type="InterPro" id="IPR006665">
    <property type="entry name" value="OmpA-like"/>
</dbReference>
<protein>
    <recommendedName>
        <fullName evidence="10">OmpA-like domain-containing protein</fullName>
    </recommendedName>
</protein>
<evidence type="ECO:0000256" key="7">
    <source>
        <dbReference type="ARBA" id="ARBA00023288"/>
    </source>
</evidence>
<evidence type="ECO:0000256" key="4">
    <source>
        <dbReference type="ARBA" id="ARBA00023136"/>
    </source>
</evidence>
<dbReference type="InterPro" id="IPR036737">
    <property type="entry name" value="OmpA-like_sf"/>
</dbReference>
<evidence type="ECO:0000313" key="11">
    <source>
        <dbReference type="EMBL" id="SUZ69875.1"/>
    </source>
</evidence>
<dbReference type="SUPFAM" id="SSF103088">
    <property type="entry name" value="OmpA-like"/>
    <property type="match status" value="1"/>
</dbReference>
<dbReference type="InterPro" id="IPR039001">
    <property type="entry name" value="Pal"/>
</dbReference>
<keyword evidence="5" id="KW-0564">Palmitate</keyword>
<keyword evidence="4" id="KW-0472">Membrane</keyword>
<evidence type="ECO:0000256" key="8">
    <source>
        <dbReference type="ARBA" id="ARBA00023306"/>
    </source>
</evidence>
<feature type="domain" description="OmpA-like" evidence="10">
    <location>
        <begin position="62"/>
        <end position="177"/>
    </location>
</feature>
<dbReference type="AlphaFoldDB" id="A0A381PS81"/>
<evidence type="ECO:0000256" key="6">
    <source>
        <dbReference type="ARBA" id="ARBA00023237"/>
    </source>
</evidence>
<dbReference type="HAMAP" id="MF_02204">
    <property type="entry name" value="Pal"/>
    <property type="match status" value="1"/>
</dbReference>
<dbReference type="InterPro" id="IPR050330">
    <property type="entry name" value="Bact_OuterMem_StrucFunc"/>
</dbReference>
<evidence type="ECO:0000256" key="9">
    <source>
        <dbReference type="SAM" id="MobiDB-lite"/>
    </source>
</evidence>
<evidence type="ECO:0000259" key="10">
    <source>
        <dbReference type="PROSITE" id="PS51123"/>
    </source>
</evidence>
<keyword evidence="3" id="KW-0732">Signal</keyword>
<dbReference type="CDD" id="cd07185">
    <property type="entry name" value="OmpA_C-like"/>
    <property type="match status" value="1"/>
</dbReference>
<dbReference type="PROSITE" id="PS51257">
    <property type="entry name" value="PROKAR_LIPOPROTEIN"/>
    <property type="match status" value="1"/>
</dbReference>
<sequence length="177" mass="19714">MKKYALLFLSFPIIFLGCSSLPTSENNQPAQISSSAPEDDSGQASSTGIDLDSMIDGEAIIDDIPSEPLVNIIYFDFDESNLRDEYTDILLQHASKLGNNSMIEVRLEGHADERGAREYNIGLGERRSQAVRRTLMLEGVSSDQLTTVSFGEERPVVFGNDEESYALNRRVEIKYIN</sequence>
<keyword evidence="2" id="KW-0132">Cell division</keyword>
<keyword evidence="8" id="KW-0131">Cell cycle</keyword>
<dbReference type="NCBIfam" id="TIGR02802">
    <property type="entry name" value="Pal_lipo"/>
    <property type="match status" value="1"/>
</dbReference>
<dbReference type="PANTHER" id="PTHR30329:SF21">
    <property type="entry name" value="LIPOPROTEIN YIAD-RELATED"/>
    <property type="match status" value="1"/>
</dbReference>
<evidence type="ECO:0000256" key="1">
    <source>
        <dbReference type="ARBA" id="ARBA00004442"/>
    </source>
</evidence>
<keyword evidence="7" id="KW-0449">Lipoprotein</keyword>
<name>A0A381PS81_9ZZZZ</name>